<evidence type="ECO:0000256" key="7">
    <source>
        <dbReference type="SAM" id="Phobius"/>
    </source>
</evidence>
<keyword evidence="6 7" id="KW-0472">Membrane</keyword>
<feature type="transmembrane region" description="Helical" evidence="7">
    <location>
        <begin position="368"/>
        <end position="389"/>
    </location>
</feature>
<dbReference type="PANTHER" id="PTHR11706:SF33">
    <property type="entry name" value="NATURAL RESISTANCE-ASSOCIATED MACROPHAGE PROTEIN 2"/>
    <property type="match status" value="1"/>
</dbReference>
<sequence>MSTPSNVSPPIAAERSAVLDEAHLGDIRGALGTIARHDTGARSTWWARLRTLLAIIGPGLIVMVGDNDAGAFGTYTQAGQNYGTTLLWTLLLLVPVLYVNQEMVLRLGAVTGVGHARLIFERFGKFWGAFSVIDLFLLNALTIVTEFIGITFVLDFFGLPKVAGVCVAAALTMAAVSTGDFRRFERFAIVLCLLSLLLVPVLVSIHPPVAQISRDFFVPNWPAHAKLSDVMLLVIGIVGTTVAPWQLFFQQSYVIDKRITPRFMKYEKADLWIGIAFVLVGAVAMIAFSAQLFSGHPEFGNFTDAGGIIAGLEKYSGRTSATLFAVALLDACIIGAAAVSLSTAYAIGDVFKIRHSLHRNVSDAKGFYLVYFGIVAAAAALVLIPGSPLGLLTEAVQTLAGVLLPSATVFLLLLCNDKQVLGPWINSTKLNVFTGAVIWVLVMLSIILTASVMYPDISGEAILDVLVGGSVFAIVGYLATVLIRRNKRVVEPGVDRSQRDTWRMPPLDTLEPQKMTLTTRVWMTVLRGYLVIAVGLVIVKVVQMMLLK</sequence>
<feature type="transmembrane region" description="Helical" evidence="7">
    <location>
        <begin position="188"/>
        <end position="210"/>
    </location>
</feature>
<feature type="transmembrane region" description="Helical" evidence="7">
    <location>
        <begin position="436"/>
        <end position="455"/>
    </location>
</feature>
<dbReference type="GO" id="GO:0034755">
    <property type="term" value="P:iron ion transmembrane transport"/>
    <property type="evidence" value="ECO:0007669"/>
    <property type="project" value="TreeGrafter"/>
</dbReference>
<evidence type="ECO:0000256" key="6">
    <source>
        <dbReference type="ARBA" id="ARBA00023136"/>
    </source>
</evidence>
<feature type="transmembrane region" description="Helical" evidence="7">
    <location>
        <begin position="85"/>
        <end position="105"/>
    </location>
</feature>
<evidence type="ECO:0000313" key="8">
    <source>
        <dbReference type="EMBL" id="CAB3961328.1"/>
    </source>
</evidence>
<feature type="transmembrane region" description="Helical" evidence="7">
    <location>
        <begin position="395"/>
        <end position="415"/>
    </location>
</feature>
<evidence type="ECO:0000256" key="1">
    <source>
        <dbReference type="ARBA" id="ARBA00004141"/>
    </source>
</evidence>
<evidence type="ECO:0000256" key="4">
    <source>
        <dbReference type="ARBA" id="ARBA00022847"/>
    </source>
</evidence>
<keyword evidence="3 7" id="KW-0812">Transmembrane</keyword>
<evidence type="ECO:0000256" key="5">
    <source>
        <dbReference type="ARBA" id="ARBA00022989"/>
    </source>
</evidence>
<feature type="transmembrane region" description="Helical" evidence="7">
    <location>
        <begin position="126"/>
        <end position="150"/>
    </location>
</feature>
<feature type="transmembrane region" description="Helical" evidence="7">
    <location>
        <begin position="270"/>
        <end position="293"/>
    </location>
</feature>
<keyword evidence="5 7" id="KW-1133">Transmembrane helix</keyword>
<evidence type="ECO:0000256" key="3">
    <source>
        <dbReference type="ARBA" id="ARBA00022692"/>
    </source>
</evidence>
<dbReference type="InterPro" id="IPR001046">
    <property type="entry name" value="NRAMP_fam"/>
</dbReference>
<dbReference type="Pfam" id="PF01566">
    <property type="entry name" value="Nramp"/>
    <property type="match status" value="1"/>
</dbReference>
<evidence type="ECO:0000313" key="9">
    <source>
        <dbReference type="Proteomes" id="UP000494301"/>
    </source>
</evidence>
<gene>
    <name evidence="8" type="ORF">BLA3211_01069</name>
</gene>
<dbReference type="GO" id="GO:0005384">
    <property type="term" value="F:manganese ion transmembrane transporter activity"/>
    <property type="evidence" value="ECO:0007669"/>
    <property type="project" value="TreeGrafter"/>
</dbReference>
<protein>
    <submittedName>
        <fullName evidence="8">Natural resistance-associated macrophage protein</fullName>
    </submittedName>
</protein>
<reference evidence="8 9" key="1">
    <citation type="submission" date="2020-04" db="EMBL/GenBank/DDBJ databases">
        <authorList>
            <person name="Depoorter E."/>
        </authorList>
    </citation>
    <scope>NUCLEOTIDE SEQUENCE [LARGE SCALE GENOMIC DNA]</scope>
    <source>
        <strain evidence="8 9">BCC0217</strain>
    </source>
</reference>
<feature type="transmembrane region" description="Helical" evidence="7">
    <location>
        <begin position="230"/>
        <end position="249"/>
    </location>
</feature>
<evidence type="ECO:0000256" key="2">
    <source>
        <dbReference type="ARBA" id="ARBA00022448"/>
    </source>
</evidence>
<name>A0A6J5IQX1_9BURK</name>
<dbReference type="EMBL" id="CABWIL020000003">
    <property type="protein sequence ID" value="CAB3961328.1"/>
    <property type="molecule type" value="Genomic_DNA"/>
</dbReference>
<dbReference type="AlphaFoldDB" id="A0A6J5IQX1"/>
<organism evidence="8 9">
    <name type="scientific">Burkholderia aenigmatica</name>
    <dbReference type="NCBI Taxonomy" id="2015348"/>
    <lineage>
        <taxon>Bacteria</taxon>
        <taxon>Pseudomonadati</taxon>
        <taxon>Pseudomonadota</taxon>
        <taxon>Betaproteobacteria</taxon>
        <taxon>Burkholderiales</taxon>
        <taxon>Burkholderiaceae</taxon>
        <taxon>Burkholderia</taxon>
        <taxon>Burkholderia cepacia complex</taxon>
    </lineage>
</organism>
<feature type="transmembrane region" description="Helical" evidence="7">
    <location>
        <begin position="156"/>
        <end position="176"/>
    </location>
</feature>
<comment type="subcellular location">
    <subcellularLocation>
        <location evidence="1">Membrane</location>
        <topology evidence="1">Multi-pass membrane protein</topology>
    </subcellularLocation>
</comment>
<dbReference type="PANTHER" id="PTHR11706">
    <property type="entry name" value="SOLUTE CARRIER PROTEIN FAMILY 11 MEMBER"/>
    <property type="match status" value="1"/>
</dbReference>
<accession>A0A6J5IQX1</accession>
<feature type="transmembrane region" description="Helical" evidence="7">
    <location>
        <begin position="45"/>
        <end position="65"/>
    </location>
</feature>
<proteinExistence type="predicted"/>
<feature type="transmembrane region" description="Helical" evidence="7">
    <location>
        <begin position="323"/>
        <end position="347"/>
    </location>
</feature>
<dbReference type="GO" id="GO:0005886">
    <property type="term" value="C:plasma membrane"/>
    <property type="evidence" value="ECO:0007669"/>
    <property type="project" value="TreeGrafter"/>
</dbReference>
<keyword evidence="4" id="KW-0769">Symport</keyword>
<keyword evidence="2" id="KW-0813">Transport</keyword>
<feature type="transmembrane region" description="Helical" evidence="7">
    <location>
        <begin position="524"/>
        <end position="546"/>
    </location>
</feature>
<dbReference type="Proteomes" id="UP000494301">
    <property type="component" value="Unassembled WGS sequence"/>
</dbReference>
<feature type="transmembrane region" description="Helical" evidence="7">
    <location>
        <begin position="461"/>
        <end position="483"/>
    </location>
</feature>
<dbReference type="GO" id="GO:0015086">
    <property type="term" value="F:cadmium ion transmembrane transporter activity"/>
    <property type="evidence" value="ECO:0007669"/>
    <property type="project" value="TreeGrafter"/>
</dbReference>
<dbReference type="RefSeq" id="WP_175220172.1">
    <property type="nucleotide sequence ID" value="NZ_CABWIL020000003.1"/>
</dbReference>
<dbReference type="GO" id="GO:0015293">
    <property type="term" value="F:symporter activity"/>
    <property type="evidence" value="ECO:0007669"/>
    <property type="project" value="UniProtKB-KW"/>
</dbReference>